<protein>
    <submittedName>
        <fullName evidence="1">Uncharacterized protein</fullName>
    </submittedName>
</protein>
<reference evidence="1 2" key="1">
    <citation type="journal article" date="2020" name="ISME J.">
        <title>Uncovering the hidden diversity of litter-decomposition mechanisms in mushroom-forming fungi.</title>
        <authorList>
            <person name="Floudas D."/>
            <person name="Bentzer J."/>
            <person name="Ahren D."/>
            <person name="Johansson T."/>
            <person name="Persson P."/>
            <person name="Tunlid A."/>
        </authorList>
    </citation>
    <scope>NUCLEOTIDE SEQUENCE [LARGE SCALE GENOMIC DNA]</scope>
    <source>
        <strain evidence="1 2">CBS 175.51</strain>
    </source>
</reference>
<comment type="caution">
    <text evidence="1">The sequence shown here is derived from an EMBL/GenBank/DDBJ whole genome shotgun (WGS) entry which is preliminary data.</text>
</comment>
<accession>A0A8H5CIN8</accession>
<dbReference type="AlphaFoldDB" id="A0A8H5CIN8"/>
<gene>
    <name evidence="1" type="ORF">D9611_001085</name>
</gene>
<evidence type="ECO:0000313" key="2">
    <source>
        <dbReference type="Proteomes" id="UP000541558"/>
    </source>
</evidence>
<name>A0A8H5CIN8_9AGAR</name>
<organism evidence="1 2">
    <name type="scientific">Ephemerocybe angulata</name>
    <dbReference type="NCBI Taxonomy" id="980116"/>
    <lineage>
        <taxon>Eukaryota</taxon>
        <taxon>Fungi</taxon>
        <taxon>Dikarya</taxon>
        <taxon>Basidiomycota</taxon>
        <taxon>Agaricomycotina</taxon>
        <taxon>Agaricomycetes</taxon>
        <taxon>Agaricomycetidae</taxon>
        <taxon>Agaricales</taxon>
        <taxon>Agaricineae</taxon>
        <taxon>Psathyrellaceae</taxon>
        <taxon>Ephemerocybe</taxon>
    </lineage>
</organism>
<dbReference type="EMBL" id="JAACJK010000001">
    <property type="protein sequence ID" value="KAF5342469.1"/>
    <property type="molecule type" value="Genomic_DNA"/>
</dbReference>
<evidence type="ECO:0000313" key="1">
    <source>
        <dbReference type="EMBL" id="KAF5342469.1"/>
    </source>
</evidence>
<sequence>MAWETGKIVRFRRQKLWSTLAGYYGRKGADNKVYRVCDGRPCIEMLTLYLSDTIRVPKTPIKLSPTHPRLTWDVARSPSDADVAPPVQPEPQYISPSSWYQARLTLPLHFDVFEGFYTPWTSMLRGWFPVPSRHSRHSYVLRDNSDPPLIEPACPASTFDTNEEILTMFNPLHNATPGRGVGDALVASFARGTEPASFVLFCPALQDGSTEAPGGLTVLHRTAQAPGTFKSPKLCLATGRMIYFTDNRTIGVREYI</sequence>
<proteinExistence type="predicted"/>
<dbReference type="Proteomes" id="UP000541558">
    <property type="component" value="Unassembled WGS sequence"/>
</dbReference>
<keyword evidence="2" id="KW-1185">Reference proteome</keyword>